<dbReference type="GO" id="GO:0016705">
    <property type="term" value="F:oxidoreductase activity, acting on paired donors, with incorporation or reduction of molecular oxygen"/>
    <property type="evidence" value="ECO:0007669"/>
    <property type="project" value="InterPro"/>
</dbReference>
<dbReference type="GO" id="GO:0004497">
    <property type="term" value="F:monooxygenase activity"/>
    <property type="evidence" value="ECO:0007669"/>
    <property type="project" value="InterPro"/>
</dbReference>
<dbReference type="GO" id="GO:0005506">
    <property type="term" value="F:iron ion binding"/>
    <property type="evidence" value="ECO:0007669"/>
    <property type="project" value="InterPro"/>
</dbReference>
<dbReference type="PANTHER" id="PTHR47955">
    <property type="entry name" value="CYTOCHROME P450 FAMILY 71 PROTEIN"/>
    <property type="match status" value="1"/>
</dbReference>
<proteinExistence type="inferred from homology"/>
<reference evidence="6 7" key="1">
    <citation type="submission" date="2019-01" db="EMBL/GenBank/DDBJ databases">
        <title>Sequencing of cultivated peanut Arachis hypogaea provides insights into genome evolution and oil improvement.</title>
        <authorList>
            <person name="Chen X."/>
        </authorList>
    </citation>
    <scope>NUCLEOTIDE SEQUENCE [LARGE SCALE GENOMIC DNA]</scope>
    <source>
        <strain evidence="7">cv. Fuhuasheng</strain>
        <tissue evidence="6">Leaves</tissue>
    </source>
</reference>
<dbReference type="FunFam" id="1.10.630.10:FF:000011">
    <property type="entry name" value="Cytochrome P450 83B1"/>
    <property type="match status" value="2"/>
</dbReference>
<evidence type="ECO:0000256" key="3">
    <source>
        <dbReference type="ARBA" id="ARBA00023004"/>
    </source>
</evidence>
<dbReference type="InterPro" id="IPR002401">
    <property type="entry name" value="Cyt_P450_E_grp-I"/>
</dbReference>
<evidence type="ECO:0000256" key="4">
    <source>
        <dbReference type="PIRSR" id="PIRSR602401-1"/>
    </source>
</evidence>
<keyword evidence="2 4" id="KW-0479">Metal-binding</keyword>
<name>A0A445AAM2_ARAHY</name>
<evidence type="ECO:0000313" key="6">
    <source>
        <dbReference type="EMBL" id="RYR23490.1"/>
    </source>
</evidence>
<dbReference type="EMBL" id="SDMP01000013">
    <property type="protein sequence ID" value="RYR23490.1"/>
    <property type="molecule type" value="Genomic_DNA"/>
</dbReference>
<keyword evidence="5" id="KW-0812">Transmembrane</keyword>
<keyword evidence="3 4" id="KW-0408">Iron</keyword>
<evidence type="ECO:0000256" key="1">
    <source>
        <dbReference type="ARBA" id="ARBA00010617"/>
    </source>
</evidence>
<dbReference type="PRINTS" id="PR00463">
    <property type="entry name" value="EP450I"/>
</dbReference>
<accession>A0A445AAM2</accession>
<dbReference type="CDD" id="cd11072">
    <property type="entry name" value="CYP71-like"/>
    <property type="match status" value="2"/>
</dbReference>
<dbReference type="GO" id="GO:0020037">
    <property type="term" value="F:heme binding"/>
    <property type="evidence" value="ECO:0007669"/>
    <property type="project" value="InterPro"/>
</dbReference>
<keyword evidence="4" id="KW-0349">Heme</keyword>
<evidence type="ECO:0000256" key="2">
    <source>
        <dbReference type="ARBA" id="ARBA00022723"/>
    </source>
</evidence>
<feature type="transmembrane region" description="Helical" evidence="5">
    <location>
        <begin position="486"/>
        <end position="505"/>
    </location>
</feature>
<dbReference type="PROSITE" id="PS00086">
    <property type="entry name" value="CYTOCHROME_P450"/>
    <property type="match status" value="2"/>
</dbReference>
<dbReference type="AlphaFoldDB" id="A0A445AAM2"/>
<evidence type="ECO:0000313" key="7">
    <source>
        <dbReference type="Proteomes" id="UP000289738"/>
    </source>
</evidence>
<keyword evidence="5" id="KW-0472">Membrane</keyword>
<dbReference type="PRINTS" id="PR00385">
    <property type="entry name" value="P450"/>
</dbReference>
<comment type="cofactor">
    <cofactor evidence="4">
        <name>heme</name>
        <dbReference type="ChEBI" id="CHEBI:30413"/>
    </cofactor>
</comment>
<dbReference type="InterPro" id="IPR036396">
    <property type="entry name" value="Cyt_P450_sf"/>
</dbReference>
<sequence>MERFISIFLLLKLTRRNYKPNNNKNLPPSPPKLPFIGNLHQFGTLPHRSFHELSKKHGPLMFLQLGQTPAIVVSSVEVAEEIIKKHDVAFSNKPQTTSGKIILYGCSDVVFAPYGEEWRQKKKICVLELLSLKRVKSFKYIREEEVDIIRARKGFSINISELIIATSNNIVSRCVLGQKYDNPDGNSSFGELGRKMMRELAAFSVGDFFPFLGWLDFLTGQIQEFKATFHALDAFFDKVIEEHKRKMMKKEDVKKGQLDKMDFVDILLQVQKDGVHDFQLTNDNLKAILDMFAGASDTTSTLLEWTLAELIKNPNTMKKVQEEVRKVVGCKSKIDEIDVNQMEYLKCVIKETLRLHPPAPFITPRETLSDVRLKGFDIPSKTRVFINAWAIQRDPKIWKNPEEFIPERFEENQVDFLRQDFHYIPFGFGRRGCAGISFGLASTEFILANLLYWFNWKLPNNSVGVNMQDIDMGETYGLTQDYYSTLYYLAIFGFISIFLVLNFTITKKGRKSNNLPPSPPKLPFIGNLHQLGTLPHRSFHELSKKHGPLMSLQLGQTPAIVVSSVDVAKEIIKNHDVVFSNRPQTTSERIIMYGCKDVAFAPYGDEWRQKRKICVLELLSLKRVRSFQSIREEEVAELVDSIRETCGSNKESCVNLSELIIATSNNIVSRCVLGQKYDNPDGNSSFGELGRKMMRELAAFSVGDFFPFLGWLDFLTGQIQEFKATFHALDCFYDKVLEEHRRMIKKGNDDDKKDFVDLLLQVQEDGVHHDFHLSNDNLKAILMDVFAGGGDTTSTLLEWTFAELIKNPKIMKKVQEEVRNVVGYKQKIDENDVNKMEYMKCVMKEILRLHPPAPLLIPRETLSDVKLKGYDIPSKTKVYLNAWTIQRDPEIWNNPEEFIPERFEKSQIDFMGQHLELIPFGFGRRGCAGISFAIASTEHILANLLYWFDWKLPNNNDDDDVGVTKMQHIDMCEIYGLTVCKKVPLHLQPKLYNHMGK</sequence>
<protein>
    <recommendedName>
        <fullName evidence="8">Cytochrome P450</fullName>
    </recommendedName>
</protein>
<comment type="similarity">
    <text evidence="1">Belongs to the cytochrome P450 family.</text>
</comment>
<dbReference type="Pfam" id="PF00067">
    <property type="entry name" value="p450"/>
    <property type="match status" value="2"/>
</dbReference>
<keyword evidence="7" id="KW-1185">Reference proteome</keyword>
<evidence type="ECO:0008006" key="8">
    <source>
        <dbReference type="Google" id="ProtNLM"/>
    </source>
</evidence>
<dbReference type="Gene3D" id="1.10.630.10">
    <property type="entry name" value="Cytochrome P450"/>
    <property type="match status" value="2"/>
</dbReference>
<organism evidence="6 7">
    <name type="scientific">Arachis hypogaea</name>
    <name type="common">Peanut</name>
    <dbReference type="NCBI Taxonomy" id="3818"/>
    <lineage>
        <taxon>Eukaryota</taxon>
        <taxon>Viridiplantae</taxon>
        <taxon>Streptophyta</taxon>
        <taxon>Embryophyta</taxon>
        <taxon>Tracheophyta</taxon>
        <taxon>Spermatophyta</taxon>
        <taxon>Magnoliopsida</taxon>
        <taxon>eudicotyledons</taxon>
        <taxon>Gunneridae</taxon>
        <taxon>Pentapetalae</taxon>
        <taxon>rosids</taxon>
        <taxon>fabids</taxon>
        <taxon>Fabales</taxon>
        <taxon>Fabaceae</taxon>
        <taxon>Papilionoideae</taxon>
        <taxon>50 kb inversion clade</taxon>
        <taxon>dalbergioids sensu lato</taxon>
        <taxon>Dalbergieae</taxon>
        <taxon>Pterocarpus clade</taxon>
        <taxon>Arachis</taxon>
    </lineage>
</organism>
<gene>
    <name evidence="6" type="ORF">Ahy_B03g068706</name>
</gene>
<dbReference type="InterPro" id="IPR001128">
    <property type="entry name" value="Cyt_P450"/>
</dbReference>
<dbReference type="InterPro" id="IPR017972">
    <property type="entry name" value="Cyt_P450_CS"/>
</dbReference>
<dbReference type="SUPFAM" id="SSF48264">
    <property type="entry name" value="Cytochrome P450"/>
    <property type="match status" value="2"/>
</dbReference>
<feature type="binding site" description="axial binding residue" evidence="4">
    <location>
        <position position="927"/>
    </location>
    <ligand>
        <name>heme</name>
        <dbReference type="ChEBI" id="CHEBI:30413"/>
    </ligand>
    <ligandPart>
        <name>Fe</name>
        <dbReference type="ChEBI" id="CHEBI:18248"/>
    </ligandPart>
</feature>
<dbReference type="PANTHER" id="PTHR47955:SF15">
    <property type="entry name" value="CYTOCHROME P450 71A2-LIKE"/>
    <property type="match status" value="1"/>
</dbReference>
<comment type="caution">
    <text evidence="6">The sequence shown here is derived from an EMBL/GenBank/DDBJ whole genome shotgun (WGS) entry which is preliminary data.</text>
</comment>
<dbReference type="Proteomes" id="UP000289738">
    <property type="component" value="Chromosome B03"/>
</dbReference>
<evidence type="ECO:0000256" key="5">
    <source>
        <dbReference type="SAM" id="Phobius"/>
    </source>
</evidence>
<keyword evidence="5" id="KW-1133">Transmembrane helix</keyword>